<feature type="transmembrane region" description="Helical" evidence="8">
    <location>
        <begin position="20"/>
        <end position="40"/>
    </location>
</feature>
<keyword evidence="4" id="KW-1003">Cell membrane</keyword>
<keyword evidence="11" id="KW-1185">Reference proteome</keyword>
<dbReference type="PANTHER" id="PTHR30294">
    <property type="entry name" value="MEMBRANE COMPONENT OF ABC TRANSPORTER YHHJ-RELATED"/>
    <property type="match status" value="1"/>
</dbReference>
<sequence length="369" mass="41332">MRRIIAVVRKEFRQIRRTKAYIGIIFIAPFMQLLIMGSAITNEVKHIPSAVLDLDRSPHSREVIEAFKAVNLFDYLGEVQSRLEATAEMDDGRLKLVLVIPRHFERDLSRGIRPGIQVLIDGVDGNSAGITLGYINSVLAKVQHDWALHTAGQGAASINLIPRMLYNPNLDSTLNFVPGLIGILLVMMTTMLTALNIVREKEIGTLEQLMVTPLEGWQLIIGKIIPFTVLGFLQFTIGVLAARIIFAIPLRGSLPLLYAMVGLFFLSTMGLGIFVSTITQTQQQAMFVAYFIIIFMLLLSGFFVPIQNMPIFVQYLTLINPLRYFINVLREIYLKATPFRYLWREAAAMGGIGLTLLIGAALRFHKRLG</sequence>
<dbReference type="InterPro" id="IPR013525">
    <property type="entry name" value="ABC2_TM"/>
</dbReference>
<dbReference type="HOGENOM" id="CLU_039483_8_3_12"/>
<dbReference type="PANTHER" id="PTHR30294:SF29">
    <property type="entry name" value="MULTIDRUG ABC TRANSPORTER PERMEASE YBHS-RELATED"/>
    <property type="match status" value="1"/>
</dbReference>
<evidence type="ECO:0000313" key="10">
    <source>
        <dbReference type="EMBL" id="ADK82536.1"/>
    </source>
</evidence>
<evidence type="ECO:0000256" key="2">
    <source>
        <dbReference type="ARBA" id="ARBA00007783"/>
    </source>
</evidence>
<feature type="transmembrane region" description="Helical" evidence="8">
    <location>
        <begin position="287"/>
        <end position="306"/>
    </location>
</feature>
<dbReference type="eggNOG" id="COG0842">
    <property type="taxonomic scope" value="Bacteria"/>
</dbReference>
<protein>
    <submittedName>
        <fullName evidence="10">ABC-2 type transporter</fullName>
    </submittedName>
</protein>
<keyword evidence="6 8" id="KW-1133">Transmembrane helix</keyword>
<dbReference type="AlphaFoldDB" id="E1R2H6"/>
<feature type="transmembrane region" description="Helical" evidence="8">
    <location>
        <begin position="219"/>
        <end position="250"/>
    </location>
</feature>
<evidence type="ECO:0000256" key="4">
    <source>
        <dbReference type="ARBA" id="ARBA00022475"/>
    </source>
</evidence>
<dbReference type="RefSeq" id="WP_013255995.1">
    <property type="nucleotide sequence ID" value="NC_014364.1"/>
</dbReference>
<keyword evidence="7 8" id="KW-0472">Membrane</keyword>
<dbReference type="Gene3D" id="3.40.1710.10">
    <property type="entry name" value="abc type-2 transporter like domain"/>
    <property type="match status" value="1"/>
</dbReference>
<dbReference type="GO" id="GO:0005886">
    <property type="term" value="C:plasma membrane"/>
    <property type="evidence" value="ECO:0007669"/>
    <property type="project" value="UniProtKB-SubCell"/>
</dbReference>
<keyword evidence="5 8" id="KW-0812">Transmembrane</keyword>
<dbReference type="EMBL" id="CP002116">
    <property type="protein sequence ID" value="ADK82536.1"/>
    <property type="molecule type" value="Genomic_DNA"/>
</dbReference>
<feature type="transmembrane region" description="Helical" evidence="8">
    <location>
        <begin position="176"/>
        <end position="198"/>
    </location>
</feature>
<dbReference type="InterPro" id="IPR051449">
    <property type="entry name" value="ABC-2_transporter_component"/>
</dbReference>
<evidence type="ECO:0000256" key="7">
    <source>
        <dbReference type="ARBA" id="ARBA00023136"/>
    </source>
</evidence>
<dbReference type="PROSITE" id="PS51012">
    <property type="entry name" value="ABC_TM2"/>
    <property type="match status" value="1"/>
</dbReference>
<evidence type="ECO:0000259" key="9">
    <source>
        <dbReference type="PROSITE" id="PS51012"/>
    </source>
</evidence>
<dbReference type="GO" id="GO:0140359">
    <property type="term" value="F:ABC-type transporter activity"/>
    <property type="evidence" value="ECO:0007669"/>
    <property type="project" value="InterPro"/>
</dbReference>
<organism evidence="10 11">
    <name type="scientific">Sediminispirochaeta smaragdinae (strain DSM 11293 / JCM 15392 / SEBR 4228)</name>
    <name type="common">Spirochaeta smaragdinae</name>
    <dbReference type="NCBI Taxonomy" id="573413"/>
    <lineage>
        <taxon>Bacteria</taxon>
        <taxon>Pseudomonadati</taxon>
        <taxon>Spirochaetota</taxon>
        <taxon>Spirochaetia</taxon>
        <taxon>Spirochaetales</taxon>
        <taxon>Spirochaetaceae</taxon>
        <taxon>Sediminispirochaeta</taxon>
    </lineage>
</organism>
<accession>E1R2H6</accession>
<evidence type="ECO:0000256" key="1">
    <source>
        <dbReference type="ARBA" id="ARBA00004651"/>
    </source>
</evidence>
<evidence type="ECO:0000256" key="8">
    <source>
        <dbReference type="SAM" id="Phobius"/>
    </source>
</evidence>
<dbReference type="STRING" id="573413.Spirs_3447"/>
<dbReference type="Pfam" id="PF12698">
    <property type="entry name" value="ABC2_membrane_3"/>
    <property type="match status" value="1"/>
</dbReference>
<evidence type="ECO:0000256" key="3">
    <source>
        <dbReference type="ARBA" id="ARBA00022448"/>
    </source>
</evidence>
<feature type="transmembrane region" description="Helical" evidence="8">
    <location>
        <begin position="256"/>
        <end position="275"/>
    </location>
</feature>
<dbReference type="OrthoDB" id="9776218at2"/>
<keyword evidence="3" id="KW-0813">Transport</keyword>
<name>E1R2H6_SEDSS</name>
<gene>
    <name evidence="10" type="ordered locus">Spirs_3447</name>
</gene>
<dbReference type="InterPro" id="IPR047817">
    <property type="entry name" value="ABC2_TM_bact-type"/>
</dbReference>
<evidence type="ECO:0000313" key="11">
    <source>
        <dbReference type="Proteomes" id="UP000002318"/>
    </source>
</evidence>
<comment type="subcellular location">
    <subcellularLocation>
        <location evidence="1">Cell membrane</location>
        <topology evidence="1">Multi-pass membrane protein</topology>
    </subcellularLocation>
</comment>
<dbReference type="KEGG" id="ssm:Spirs_3447"/>
<reference evidence="10 11" key="1">
    <citation type="journal article" date="2010" name="Stand. Genomic Sci.">
        <title>Complete genome sequence of Spirochaeta smaragdinae type strain (SEBR 4228).</title>
        <authorList>
            <person name="Mavromatis K."/>
            <person name="Yasawong M."/>
            <person name="Chertkov O."/>
            <person name="Lapidus A."/>
            <person name="Lucas S."/>
            <person name="Nolan M."/>
            <person name="Del Rio T.G."/>
            <person name="Tice H."/>
            <person name="Cheng J.F."/>
            <person name="Pitluck S."/>
            <person name="Liolios K."/>
            <person name="Ivanova N."/>
            <person name="Tapia R."/>
            <person name="Han C."/>
            <person name="Bruce D."/>
            <person name="Goodwin L."/>
            <person name="Pati A."/>
            <person name="Chen A."/>
            <person name="Palaniappan K."/>
            <person name="Land M."/>
            <person name="Hauser L."/>
            <person name="Chang Y.J."/>
            <person name="Jeffries C.D."/>
            <person name="Detter J.C."/>
            <person name="Rohde M."/>
            <person name="Brambilla E."/>
            <person name="Spring S."/>
            <person name="Goker M."/>
            <person name="Sikorski J."/>
            <person name="Woyke T."/>
            <person name="Bristow J."/>
            <person name="Eisen J.A."/>
            <person name="Markowitz V."/>
            <person name="Hugenholtz P."/>
            <person name="Klenk H.P."/>
            <person name="Kyrpides N.C."/>
        </authorList>
    </citation>
    <scope>NUCLEOTIDE SEQUENCE [LARGE SCALE GENOMIC DNA]</scope>
    <source>
        <strain evidence="11">DSM 11293 / JCM 15392 / SEBR 4228</strain>
    </source>
</reference>
<proteinExistence type="inferred from homology"/>
<comment type="similarity">
    <text evidence="2">Belongs to the ABC-2 integral membrane protein family.</text>
</comment>
<evidence type="ECO:0000256" key="5">
    <source>
        <dbReference type="ARBA" id="ARBA00022692"/>
    </source>
</evidence>
<feature type="domain" description="ABC transmembrane type-2" evidence="9">
    <location>
        <begin position="128"/>
        <end position="367"/>
    </location>
</feature>
<dbReference type="Proteomes" id="UP000002318">
    <property type="component" value="Chromosome"/>
</dbReference>
<feature type="transmembrane region" description="Helical" evidence="8">
    <location>
        <begin position="341"/>
        <end position="362"/>
    </location>
</feature>
<evidence type="ECO:0000256" key="6">
    <source>
        <dbReference type="ARBA" id="ARBA00022989"/>
    </source>
</evidence>